<dbReference type="AlphaFoldDB" id="A0AAW1Q8X2"/>
<dbReference type="Proteomes" id="UP001438707">
    <property type="component" value="Unassembled WGS sequence"/>
</dbReference>
<gene>
    <name evidence="2" type="ORF">WJX74_003099</name>
</gene>
<accession>A0AAW1Q8X2</accession>
<dbReference type="InterPro" id="IPR036291">
    <property type="entry name" value="NAD(P)-bd_dom_sf"/>
</dbReference>
<dbReference type="GO" id="GO:0005737">
    <property type="term" value="C:cytoplasm"/>
    <property type="evidence" value="ECO:0007669"/>
    <property type="project" value="TreeGrafter"/>
</dbReference>
<reference evidence="2 3" key="1">
    <citation type="journal article" date="2024" name="Nat. Commun.">
        <title>Phylogenomics reveals the evolutionary origins of lichenization in chlorophyte algae.</title>
        <authorList>
            <person name="Puginier C."/>
            <person name="Libourel C."/>
            <person name="Otte J."/>
            <person name="Skaloud P."/>
            <person name="Haon M."/>
            <person name="Grisel S."/>
            <person name="Petersen M."/>
            <person name="Berrin J.G."/>
            <person name="Delaux P.M."/>
            <person name="Dal Grande F."/>
            <person name="Keller J."/>
        </authorList>
    </citation>
    <scope>NUCLEOTIDE SEQUENCE [LARGE SCALE GENOMIC DNA]</scope>
    <source>
        <strain evidence="2 3">SAG 2145</strain>
    </source>
</reference>
<organism evidence="2 3">
    <name type="scientific">Apatococcus lobatus</name>
    <dbReference type="NCBI Taxonomy" id="904363"/>
    <lineage>
        <taxon>Eukaryota</taxon>
        <taxon>Viridiplantae</taxon>
        <taxon>Chlorophyta</taxon>
        <taxon>core chlorophytes</taxon>
        <taxon>Trebouxiophyceae</taxon>
        <taxon>Chlorellales</taxon>
        <taxon>Chlorellaceae</taxon>
        <taxon>Apatococcus</taxon>
    </lineage>
</organism>
<proteinExistence type="predicted"/>
<dbReference type="Gene3D" id="3.40.50.720">
    <property type="entry name" value="NAD(P)-binding Rossmann-like Domain"/>
    <property type="match status" value="1"/>
</dbReference>
<sequence length="242" mass="25887">MKVFVTGATGFVGSRVLPLLAKAGHEVTALVRKPADAEKLKARNVQPVLGDLHSLDVIAQAALAADAVLHLAFIHDFNNYAESCLVDGVENGVKVMVMRLPIYVYDNSFFCSFMLDVQTQAAQRSGATTYIGSGEQGVTYRQIATAIADKLGTDIRPIDGAPIQAVEGTSLPVRSITQEEAAQLYGSPLFAWLFSISNDLDATKTREELRWNPVHNSGFTTAIADVKPTKVPVGADPTQVGG</sequence>
<name>A0AAW1Q8X2_9CHLO</name>
<dbReference type="GO" id="GO:0004029">
    <property type="term" value="F:aldehyde dehydrogenase (NAD+) activity"/>
    <property type="evidence" value="ECO:0007669"/>
    <property type="project" value="TreeGrafter"/>
</dbReference>
<comment type="caution">
    <text evidence="2">The sequence shown here is derived from an EMBL/GenBank/DDBJ whole genome shotgun (WGS) entry which is preliminary data.</text>
</comment>
<dbReference type="InterPro" id="IPR051783">
    <property type="entry name" value="NAD(P)-dependent_oxidoreduct"/>
</dbReference>
<dbReference type="PANTHER" id="PTHR48079">
    <property type="entry name" value="PROTEIN YEEZ"/>
    <property type="match status" value="1"/>
</dbReference>
<protein>
    <recommendedName>
        <fullName evidence="1">NAD(P)-binding domain-containing protein</fullName>
    </recommendedName>
</protein>
<evidence type="ECO:0000313" key="2">
    <source>
        <dbReference type="EMBL" id="KAK9818808.1"/>
    </source>
</evidence>
<dbReference type="EMBL" id="JALJOS010000054">
    <property type="protein sequence ID" value="KAK9818808.1"/>
    <property type="molecule type" value="Genomic_DNA"/>
</dbReference>
<dbReference type="Pfam" id="PF13460">
    <property type="entry name" value="NAD_binding_10"/>
    <property type="match status" value="1"/>
</dbReference>
<evidence type="ECO:0000259" key="1">
    <source>
        <dbReference type="Pfam" id="PF13460"/>
    </source>
</evidence>
<dbReference type="SUPFAM" id="SSF51735">
    <property type="entry name" value="NAD(P)-binding Rossmann-fold domains"/>
    <property type="match status" value="1"/>
</dbReference>
<evidence type="ECO:0000313" key="3">
    <source>
        <dbReference type="Proteomes" id="UP001438707"/>
    </source>
</evidence>
<keyword evidence="3" id="KW-1185">Reference proteome</keyword>
<dbReference type="PANTHER" id="PTHR48079:SF6">
    <property type="entry name" value="NAD(P)-BINDING DOMAIN-CONTAINING PROTEIN-RELATED"/>
    <property type="match status" value="1"/>
</dbReference>
<dbReference type="InterPro" id="IPR016040">
    <property type="entry name" value="NAD(P)-bd_dom"/>
</dbReference>
<feature type="domain" description="NAD(P)-binding" evidence="1">
    <location>
        <begin position="7"/>
        <end position="106"/>
    </location>
</feature>